<evidence type="ECO:0000313" key="4">
    <source>
        <dbReference type="Proteomes" id="UP000641454"/>
    </source>
</evidence>
<dbReference type="InterPro" id="IPR025235">
    <property type="entry name" value="DUF4178"/>
</dbReference>
<sequence length="402" mass="45711">MNVPCFNCNTTTNLDVNFDVKTFACPNCVTVYKQTRDEGLKYANKFKPYSFDGKLKLGSIGTFDNKQYTITGLIVKSNEGYEWVEYVLQGKADDYLYLSESAGHWTLLEQIDFDKKVGNHPKTIDYENQVFHRFDWCFPKIEAAQGFFDFDIFDSAELIEYIKPPLVLSFDRLGREQTAFLGKYIEARKVKKAFGVSSIPVRRGIGMAQPFYLNVGNLAITLCVVALLILLSNWYLNKDRVANEVLNTGLDYQTYANKEFISPSFVLRGSAAPLTISLYSGVDNSWASVQVALVNEKTSEEVYASKDIEYYHGYSEGESWSEGSNSESFNLCGVPEGKYHLAITPSKAPEDVNTKSVQIKAVWSSPSMRNVWMIVIFMAVVIMGMFYADQYFENKRWEDSRN</sequence>
<dbReference type="RefSeq" id="WP_187018780.1">
    <property type="nucleotide sequence ID" value="NZ_JACRUK010000023.1"/>
</dbReference>
<feature type="transmembrane region" description="Helical" evidence="1">
    <location>
        <begin position="211"/>
        <end position="236"/>
    </location>
</feature>
<dbReference type="AlphaFoldDB" id="A0A923N0D1"/>
<reference evidence="3 4" key="1">
    <citation type="submission" date="2020-08" db="EMBL/GenBank/DDBJ databases">
        <title>Description of novel Flavobacterium F-392 isolate.</title>
        <authorList>
            <person name="Saticioglu I.B."/>
            <person name="Duman M."/>
            <person name="Altun S."/>
        </authorList>
    </citation>
    <scope>NUCLEOTIDE SEQUENCE [LARGE SCALE GENOMIC DNA]</scope>
    <source>
        <strain evidence="3 4">F-392</strain>
    </source>
</reference>
<evidence type="ECO:0000256" key="1">
    <source>
        <dbReference type="SAM" id="Phobius"/>
    </source>
</evidence>
<keyword evidence="1" id="KW-0472">Membrane</keyword>
<dbReference type="Pfam" id="PF13785">
    <property type="entry name" value="DUF4178"/>
    <property type="match status" value="1"/>
</dbReference>
<name>A0A923N0D1_9FLAO</name>
<feature type="domain" description="DUF4178" evidence="2">
    <location>
        <begin position="56"/>
        <end position="186"/>
    </location>
</feature>
<dbReference type="EMBL" id="JACRUL010000023">
    <property type="protein sequence ID" value="MBC5844882.1"/>
    <property type="molecule type" value="Genomic_DNA"/>
</dbReference>
<accession>A0A923N0D1</accession>
<evidence type="ECO:0000259" key="2">
    <source>
        <dbReference type="Pfam" id="PF13785"/>
    </source>
</evidence>
<feature type="transmembrane region" description="Helical" evidence="1">
    <location>
        <begin position="371"/>
        <end position="388"/>
    </location>
</feature>
<dbReference type="Proteomes" id="UP000641454">
    <property type="component" value="Unassembled WGS sequence"/>
</dbReference>
<organism evidence="3 4">
    <name type="scientific">Flavobacterium muglaense</name>
    <dbReference type="NCBI Taxonomy" id="2764716"/>
    <lineage>
        <taxon>Bacteria</taxon>
        <taxon>Pseudomonadati</taxon>
        <taxon>Bacteroidota</taxon>
        <taxon>Flavobacteriia</taxon>
        <taxon>Flavobacteriales</taxon>
        <taxon>Flavobacteriaceae</taxon>
        <taxon>Flavobacterium</taxon>
    </lineage>
</organism>
<evidence type="ECO:0000313" key="3">
    <source>
        <dbReference type="EMBL" id="MBC5844882.1"/>
    </source>
</evidence>
<proteinExistence type="predicted"/>
<protein>
    <submittedName>
        <fullName evidence="3">DUF4178 domain-containing protein</fullName>
    </submittedName>
</protein>
<gene>
    <name evidence="3" type="ORF">H8R25_10580</name>
</gene>
<keyword evidence="4" id="KW-1185">Reference proteome</keyword>
<comment type="caution">
    <text evidence="3">The sequence shown here is derived from an EMBL/GenBank/DDBJ whole genome shotgun (WGS) entry which is preliminary data.</text>
</comment>
<keyword evidence="1" id="KW-0812">Transmembrane</keyword>
<keyword evidence="1" id="KW-1133">Transmembrane helix</keyword>